<name>A0A1I5F3Q3_9CLOT</name>
<protein>
    <submittedName>
        <fullName evidence="1">Uncharacterized protein</fullName>
    </submittedName>
</protein>
<organism evidence="1 2">
    <name type="scientific">Proteiniclasticum ruminis</name>
    <dbReference type="NCBI Taxonomy" id="398199"/>
    <lineage>
        <taxon>Bacteria</taxon>
        <taxon>Bacillati</taxon>
        <taxon>Bacillota</taxon>
        <taxon>Clostridia</taxon>
        <taxon>Eubacteriales</taxon>
        <taxon>Clostridiaceae</taxon>
        <taxon>Proteiniclasticum</taxon>
    </lineage>
</organism>
<reference evidence="1 2" key="1">
    <citation type="submission" date="2016-10" db="EMBL/GenBank/DDBJ databases">
        <authorList>
            <person name="de Groot N.N."/>
        </authorList>
    </citation>
    <scope>NUCLEOTIDE SEQUENCE [LARGE SCALE GENOMIC DNA]</scope>
    <source>
        <strain evidence="1 2">ML2</strain>
    </source>
</reference>
<accession>A0A1I5F3Q3</accession>
<dbReference type="AlphaFoldDB" id="A0A1I5F3Q3"/>
<keyword evidence="2" id="KW-1185">Reference proteome</keyword>
<sequence>MHNLIQELGTSTLGLYLTFKHLEYTNPKGVNEMSLLEHSGDGVKKNKIYLEKLIEKEYLVRNDNGFIIPNKNKIF</sequence>
<evidence type="ECO:0000313" key="2">
    <source>
        <dbReference type="Proteomes" id="UP000181899"/>
    </source>
</evidence>
<gene>
    <name evidence="1" type="ORF">SAMN04488695_1287</name>
</gene>
<dbReference type="Proteomes" id="UP000181899">
    <property type="component" value="Unassembled WGS sequence"/>
</dbReference>
<evidence type="ECO:0000313" key="1">
    <source>
        <dbReference type="EMBL" id="SFO18354.1"/>
    </source>
</evidence>
<proteinExistence type="predicted"/>
<dbReference type="EMBL" id="FOVK01000028">
    <property type="protein sequence ID" value="SFO18354.1"/>
    <property type="molecule type" value="Genomic_DNA"/>
</dbReference>